<dbReference type="KEGG" id="mefw:F1737_10100"/>
<dbReference type="Pfam" id="PF12395">
    <property type="entry name" value="DUF3658"/>
    <property type="match status" value="1"/>
</dbReference>
<protein>
    <recommendedName>
        <fullName evidence="1">DUF3658 domain-containing protein</fullName>
    </recommendedName>
</protein>
<proteinExistence type="predicted"/>
<dbReference type="GeneID" id="85230522"/>
<evidence type="ECO:0000313" key="3">
    <source>
        <dbReference type="Proteomes" id="UP001301797"/>
    </source>
</evidence>
<evidence type="ECO:0000259" key="1">
    <source>
        <dbReference type="Pfam" id="PF12395"/>
    </source>
</evidence>
<organism evidence="2 3">
    <name type="scientific">Methanochimaera problematica</name>
    <dbReference type="NCBI Taxonomy" id="2609417"/>
    <lineage>
        <taxon>Archaea</taxon>
        <taxon>Methanobacteriati</taxon>
        <taxon>Methanobacteriota</taxon>
        <taxon>Stenosarchaea group</taxon>
        <taxon>Methanomicrobia</taxon>
        <taxon>Methanomicrobiales</taxon>
        <taxon>Methanomicrobiaceae</taxon>
        <taxon>Methanochimaera</taxon>
    </lineage>
</organism>
<accession>A0AA97FDL6</accession>
<keyword evidence="3" id="KW-1185">Reference proteome</keyword>
<evidence type="ECO:0000313" key="2">
    <source>
        <dbReference type="EMBL" id="WOF17004.1"/>
    </source>
</evidence>
<gene>
    <name evidence="2" type="ORF">F1737_10100</name>
</gene>
<dbReference type="EMBL" id="CP043875">
    <property type="protein sequence ID" value="WOF17004.1"/>
    <property type="molecule type" value="Genomic_DNA"/>
</dbReference>
<dbReference type="Proteomes" id="UP001301797">
    <property type="component" value="Chromosome"/>
</dbReference>
<reference evidence="2 3" key="1">
    <citation type="submission" date="2019-09" db="EMBL/GenBank/DDBJ databases">
        <title>The complete genome of Methanoplanus sp. FWC-SCC4.</title>
        <authorList>
            <person name="Chen S.-C."/>
            <person name="Zhou Y.-Z."/>
            <person name="Lai M.-C."/>
        </authorList>
    </citation>
    <scope>NUCLEOTIDE SEQUENCE [LARGE SCALE GENOMIC DNA]</scope>
    <source>
        <strain evidence="2 3">FWC-SCC4</strain>
    </source>
</reference>
<sequence>MSPVVRHVSFSPSANGSLRFAFRDIPDYLFDSLNDDMSLGPINPYDVDKRMDFFLSILPEEESGKYIEVVKGETEKFWSESEKCCDKRILWFSRRSSSEYSGFLEYLSRADDLFDVEVVDLTEGIASEGLNDRYGRTISPYRYVPNSIAELRPEWLRGAVKLSRKLSERETEYYFSVWDKLKNENSSLRIISRGQLYSACDFVYDDFILKIVPPVWINAARVVGEALGLLSEEYANCGDTFIYSRLLFLLDSGIIEAKGDRKAMRSLNIRRII</sequence>
<feature type="domain" description="DUF3658" evidence="1">
    <location>
        <begin position="160"/>
        <end position="267"/>
    </location>
</feature>
<dbReference type="InterPro" id="IPR022123">
    <property type="entry name" value="DUF3658"/>
</dbReference>
<dbReference type="RefSeq" id="WP_317136455.1">
    <property type="nucleotide sequence ID" value="NZ_CP043875.1"/>
</dbReference>
<name>A0AA97FDL6_9EURY</name>
<dbReference type="AlphaFoldDB" id="A0AA97FDL6"/>